<evidence type="ECO:0000256" key="3">
    <source>
        <dbReference type="PROSITE-ProRule" id="PRU00117"/>
    </source>
</evidence>
<feature type="region of interest" description="Disordered" evidence="4">
    <location>
        <begin position="1"/>
        <end position="51"/>
    </location>
</feature>
<dbReference type="PANTHER" id="PTHR10288">
    <property type="entry name" value="KH DOMAIN CONTAINING RNA BINDING PROTEIN"/>
    <property type="match status" value="1"/>
</dbReference>
<evidence type="ECO:0000259" key="5">
    <source>
        <dbReference type="SMART" id="SM00322"/>
    </source>
</evidence>
<feature type="domain" description="K Homology" evidence="5">
    <location>
        <begin position="927"/>
        <end position="995"/>
    </location>
</feature>
<evidence type="ECO:0000256" key="1">
    <source>
        <dbReference type="ARBA" id="ARBA00022737"/>
    </source>
</evidence>
<dbReference type="InterPro" id="IPR036612">
    <property type="entry name" value="KH_dom_type_1_sf"/>
</dbReference>
<evidence type="ECO:0000256" key="4">
    <source>
        <dbReference type="SAM" id="MobiDB-lite"/>
    </source>
</evidence>
<feature type="compositionally biased region" description="Polar residues" evidence="4">
    <location>
        <begin position="18"/>
        <end position="39"/>
    </location>
</feature>
<dbReference type="Pfam" id="PF24668">
    <property type="entry name" value="KH_Vigilin"/>
    <property type="match status" value="1"/>
</dbReference>
<dbReference type="AlphaFoldDB" id="A0A1G4MKX2"/>
<feature type="domain" description="K Homology" evidence="5">
    <location>
        <begin position="849"/>
        <end position="923"/>
    </location>
</feature>
<dbReference type="EMBL" id="LT598491">
    <property type="protein sequence ID" value="SCW04426.1"/>
    <property type="molecule type" value="Genomic_DNA"/>
</dbReference>
<evidence type="ECO:0000256" key="2">
    <source>
        <dbReference type="ARBA" id="ARBA00022884"/>
    </source>
</evidence>
<dbReference type="GO" id="GO:0003723">
    <property type="term" value="F:RNA binding"/>
    <property type="evidence" value="ECO:0007669"/>
    <property type="project" value="UniProtKB-UniRule"/>
</dbReference>
<dbReference type="PROSITE" id="PS50084">
    <property type="entry name" value="KH_TYPE_1"/>
    <property type="match status" value="7"/>
</dbReference>
<reference evidence="6 7" key="1">
    <citation type="submission" date="2016-03" db="EMBL/GenBank/DDBJ databases">
        <authorList>
            <person name="Devillers H."/>
        </authorList>
    </citation>
    <scope>NUCLEOTIDE SEQUENCE [LARGE SCALE GENOMIC DNA]</scope>
    <source>
        <strain evidence="6">CBS 6772</strain>
    </source>
</reference>
<feature type="domain" description="K Homology" evidence="5">
    <location>
        <begin position="1116"/>
        <end position="1198"/>
    </location>
</feature>
<dbReference type="InterPro" id="IPR054548">
    <property type="entry name" value="SCP160-like_KH"/>
</dbReference>
<dbReference type="Pfam" id="PF00013">
    <property type="entry name" value="KH_1"/>
    <property type="match status" value="6"/>
</dbReference>
<dbReference type="SUPFAM" id="SSF54791">
    <property type="entry name" value="Eukaryotic type KH-domain (KH-domain type I)"/>
    <property type="match status" value="7"/>
</dbReference>
<dbReference type="SMART" id="SM00322">
    <property type="entry name" value="KH"/>
    <property type="match status" value="7"/>
</dbReference>
<proteinExistence type="predicted"/>
<feature type="domain" description="K Homology" evidence="5">
    <location>
        <begin position="698"/>
        <end position="765"/>
    </location>
</feature>
<dbReference type="OrthoDB" id="10027144at2759"/>
<dbReference type="Proteomes" id="UP000190831">
    <property type="component" value="Chromosome H"/>
</dbReference>
<keyword evidence="2 3" id="KW-0694">RNA-binding</keyword>
<feature type="compositionally biased region" description="Low complexity" evidence="4">
    <location>
        <begin position="76"/>
        <end position="97"/>
    </location>
</feature>
<name>A0A1G4MKX2_LACFM</name>
<evidence type="ECO:0000313" key="6">
    <source>
        <dbReference type="EMBL" id="SCW04426.1"/>
    </source>
</evidence>
<accession>A0A1G4MKX2</accession>
<keyword evidence="7" id="KW-1185">Reference proteome</keyword>
<keyword evidence="1" id="KW-0677">Repeat</keyword>
<dbReference type="InterPro" id="IPR057778">
    <property type="entry name" value="KH_Vigilin_N"/>
</dbReference>
<dbReference type="OMA" id="WGPNMKP"/>
<feature type="domain" description="K Homology" evidence="5">
    <location>
        <begin position="173"/>
        <end position="251"/>
    </location>
</feature>
<sequence>MSAPVTEPSASVADEQSLLETPPTSVGETSAEDGTQTASEEVVQKPLPTKKDFPALGSGAFYAAASKVSWGPNMNSAAASKSASQSPSPTPLSVLSSAKPARSKTIQEAFSLDLQSQLSMSKLEFSRIIQSVKQAHGVSVESTLSKTSRTFLISGAPEKVKTARRDIVKKLTKPITATIEVPSKTRAAIIGSGGKTIREISGPLDVKINVAKDVNEDSFDEDLDDYNVEVTIHGDLESVKQAEEKILAIVKRETKNASVQVSVQNKELTQFINLDDIKTDDVITSLSEENGNIVLSGDRDAVKAAKATVLQYLESLSSQIKTKKVKIPVKFQFLINNKEIKDKFNVIVRFPSSSTDEEVSFIGKSSDIEEAISHSRESSKHYVVESLEISKAHGKNVAHAKNIALYFEKYNVLNEIKEKYPDVRIVLPTPEELKVADSVLVRITAKSDAAEDLKNVRKEVINLVNELTTSQILAVTDLDYDLFHQDIKKTLEQQEQKARFLQLGDYYPGDDTILLIAQVSQEDFRPSDEELKEGLDEVNSSLDTLRKKQSSLSTKTFEISAEVQDSLFAPSCTTRQLIDEEISVEGGHVQFKMHNPTANQVSLRGDDKAVAIATKAIDSIISNPSDKSKLTFGVPSNSVPRLIGTKGANLNAIREKFNCSIDIAQDGETTTDATVVGLLYNAEHAKTYIIAEAKKWADIISKDLLVPSKFHGRLIGSQGAYRNRLQTKYSVHIHFPNEGEGEKVTIRGPSRGVSKAYDELKALLDFEIENGHKSIMKVPTEHVARIIGKNGDMINDIRADSGVELDFLQKTSDAKAKETGEVELEITGSRQAIKEATKRVEEIIKEASDNITTSFEVNPNYIKDIVGAGGRVLKDLISKAGGDEIRNKSVEVPNADSEDKHIVVQGPKAFVDHFVKEVKAIIDERENSVTKEIDVPKDRQGALIGPAGSVRRQLESEFRVRLEVPDKGAKDGKVTISGLPANIEACEKKIFSEIIRNNYDAEVKVPSAYHEFVSERGALIQRLRSDFFVNVKFGNANKVANKLVRVPLVIPAEKATGTAEEGIKFTTEEISVPESKDSEFIPWRLSYEPVDLSDILTEEEPKNEPTKEEVLEKVKKLVQERIELAPKATTVGYVWSNKPQNFRKVVGPMGSNIKRIREATGALISVPKKDDKINDVIYIRGTKEGVEKAADLVIKRLKN</sequence>
<feature type="domain" description="K Homology" evidence="5">
    <location>
        <begin position="770"/>
        <end position="845"/>
    </location>
</feature>
<dbReference type="STRING" id="4955.A0A1G4MKX2"/>
<organism evidence="6 7">
    <name type="scientific">Lachancea fermentati</name>
    <name type="common">Zygosaccharomyces fermentati</name>
    <dbReference type="NCBI Taxonomy" id="4955"/>
    <lineage>
        <taxon>Eukaryota</taxon>
        <taxon>Fungi</taxon>
        <taxon>Dikarya</taxon>
        <taxon>Ascomycota</taxon>
        <taxon>Saccharomycotina</taxon>
        <taxon>Saccharomycetes</taxon>
        <taxon>Saccharomycetales</taxon>
        <taxon>Saccharomycetaceae</taxon>
        <taxon>Lachancea</taxon>
    </lineage>
</organism>
<dbReference type="InterPro" id="IPR004088">
    <property type="entry name" value="KH_dom_type_1"/>
</dbReference>
<gene>
    <name evidence="6" type="ORF">LAFE_0H13256G</name>
</gene>
<dbReference type="Gene3D" id="3.30.1370.10">
    <property type="entry name" value="K Homology domain, type 1"/>
    <property type="match status" value="7"/>
</dbReference>
<dbReference type="Pfam" id="PF22952">
    <property type="entry name" value="KH_11"/>
    <property type="match status" value="1"/>
</dbReference>
<dbReference type="InterPro" id="IPR004087">
    <property type="entry name" value="KH_dom"/>
</dbReference>
<feature type="domain" description="K Homology" evidence="5">
    <location>
        <begin position="626"/>
        <end position="694"/>
    </location>
</feature>
<feature type="region of interest" description="Disordered" evidence="4">
    <location>
        <begin position="74"/>
        <end position="99"/>
    </location>
</feature>
<evidence type="ECO:0000313" key="7">
    <source>
        <dbReference type="Proteomes" id="UP000190831"/>
    </source>
</evidence>
<protein>
    <submittedName>
        <fullName evidence="6">LAFE_0H13256g1_1</fullName>
    </submittedName>
</protein>